<organism evidence="3">
    <name type="scientific">Chromera velia CCMP2878</name>
    <dbReference type="NCBI Taxonomy" id="1169474"/>
    <lineage>
        <taxon>Eukaryota</taxon>
        <taxon>Sar</taxon>
        <taxon>Alveolata</taxon>
        <taxon>Colpodellida</taxon>
        <taxon>Chromeraceae</taxon>
        <taxon>Chromera</taxon>
    </lineage>
</organism>
<dbReference type="VEuPathDB" id="CryptoDB:Cvel_11896"/>
<proteinExistence type="predicted"/>
<evidence type="ECO:0000256" key="1">
    <source>
        <dbReference type="SAM" id="MobiDB-lite"/>
    </source>
</evidence>
<dbReference type="EMBL" id="CDMZ01005646">
    <property type="protein sequence ID" value="CEM53365.1"/>
    <property type="molecule type" value="Genomic_DNA"/>
</dbReference>
<feature type="region of interest" description="Disordered" evidence="1">
    <location>
        <begin position="46"/>
        <end position="93"/>
    </location>
</feature>
<evidence type="ECO:0000259" key="2">
    <source>
        <dbReference type="Pfam" id="PF18974"/>
    </source>
</evidence>
<name>A0A0G4I8M5_9ALVE</name>
<dbReference type="InterPro" id="IPR043764">
    <property type="entry name" value="DUF5710"/>
</dbReference>
<feature type="domain" description="DUF5710" evidence="2">
    <location>
        <begin position="131"/>
        <end position="174"/>
    </location>
</feature>
<feature type="region of interest" description="Disordered" evidence="1">
    <location>
        <begin position="313"/>
        <end position="336"/>
    </location>
</feature>
<feature type="compositionally biased region" description="Pro residues" evidence="1">
    <location>
        <begin position="82"/>
        <end position="93"/>
    </location>
</feature>
<feature type="compositionally biased region" description="Basic and acidic residues" evidence="1">
    <location>
        <begin position="55"/>
        <end position="74"/>
    </location>
</feature>
<protein>
    <recommendedName>
        <fullName evidence="2">DUF5710 domain-containing protein</fullName>
    </recommendedName>
</protein>
<reference evidence="3" key="1">
    <citation type="submission" date="2014-11" db="EMBL/GenBank/DDBJ databases">
        <authorList>
            <person name="Otto D Thomas"/>
            <person name="Naeem Raeece"/>
        </authorList>
    </citation>
    <scope>NUCLEOTIDE SEQUENCE</scope>
</reference>
<accession>A0A0G4I8M5</accession>
<feature type="domain" description="DUF5710" evidence="2">
    <location>
        <begin position="7"/>
        <end position="50"/>
    </location>
</feature>
<dbReference type="AlphaFoldDB" id="A0A0G4I8M5"/>
<feature type="compositionally biased region" description="Basic and acidic residues" evidence="1">
    <location>
        <begin position="187"/>
        <end position="197"/>
    </location>
</feature>
<gene>
    <name evidence="3" type="ORF">Cvel_11896</name>
</gene>
<sequence>MASDSDRTYLNCPFEEKEDAKALGARWDPDRKKWYVPAPLSLDAFSRWLPSSSSDNKRTRNEGDRTPVQDRRDPASASPFPFRGPPPFNPLGAPPFGPGIPPFFRPFGMPPPPPPPAAFPNLDFLREADGRLFLECPYEEKEDAKALGARWDNQERKWYIPPQVPSSPFARWIPIQCWARAASLQQQRDHEEQEEQRKRRARNTEASLRELTGGLDCSLKLSLKRKDDGDFLELETNLGEEKAKSVCWGCGKDLPSEQKEQLELWAMEWTSEEPNADLFSALFCPDGGENDASCLRRAAPEILRGLELYKKERAEDEDADPEDDRPGYFLGSGGNMNTDGKQAWEIIEKHEKLREAFEAAGWEKREWGSADWILFH</sequence>
<feature type="region of interest" description="Disordered" evidence="1">
    <location>
        <begin position="184"/>
        <end position="204"/>
    </location>
</feature>
<dbReference type="Pfam" id="PF18974">
    <property type="entry name" value="DUF5710"/>
    <property type="match status" value="2"/>
</dbReference>
<evidence type="ECO:0000313" key="3">
    <source>
        <dbReference type="EMBL" id="CEM53365.1"/>
    </source>
</evidence>